<dbReference type="InterPro" id="IPR029055">
    <property type="entry name" value="Ntn_hydrolases_N"/>
</dbReference>
<sequence>MEYRGYDSAGVSVIDDKGNIKTVKKVGRIENFEKAFNQENQINSFCGIAHTRWATHGIVNELNAHPHFDCAKNIFLVHNGIIENYSELKEKLIKEGHKFVSQTDTEVVAHLIEKFFEDNLETAVIQALKNIKGTYGLAVISQKDPYKIVVAKNSSPLIVGLGENEFIVASDASAILTYTKQAVYLNDGEVAVINRDKISFMDLNYEKIPKKSEILDGNLEKNQKGKYPHYMLKEIFEQPESLKNSMVGRLIKKEGLAKLGGLENIENKLREIERLIIVGCGSAYLAGLVGEYMFEEYAGIPTEVELASEFRYRKPIFNKNTALLCISQSGETADTLAALQEAKRKGVLTLGIVNSVGSSIARETDVGVYNHIGPEIGVASTKAFTSQLCVLALFALFLGRQRQMSLVMGQRIAKELERLPILIDKALQQAPEIKKMAKKYHQFKNFLFLGRKYNYPIALEGALKLKEISYIHAEGYGAGEMKHGPIALIDKNFPTIGIAPSDSVYEKIISNLEEIKARKGLILAIATEGNSQIKKITPNIIYIPKTLEMLTPILSIIPLQLFAYYCAVFNGRDVDKPRNLAKSVTVE</sequence>
<dbReference type="PANTHER" id="PTHR10937">
    <property type="entry name" value="GLUCOSAMINE--FRUCTOSE-6-PHOSPHATE AMINOTRANSFERASE, ISOMERIZING"/>
    <property type="match status" value="1"/>
</dbReference>
<comment type="caution">
    <text evidence="13">The sequence shown here is derived from an EMBL/GenBank/DDBJ whole genome shotgun (WGS) entry which is preliminary data.</text>
</comment>
<organism evidence="13 14">
    <name type="scientific">Candidatus Wolfebacteria bacterium CG_4_10_14_0_8_um_filter_37_11</name>
    <dbReference type="NCBI Taxonomy" id="1975062"/>
    <lineage>
        <taxon>Bacteria</taxon>
        <taxon>Candidatus Wolfeibacteriota</taxon>
    </lineage>
</organism>
<dbReference type="NCBIfam" id="TIGR01135">
    <property type="entry name" value="glmS"/>
    <property type="match status" value="1"/>
</dbReference>
<name>A0A2M7Q8M7_9BACT</name>
<feature type="domain" description="SIS" evidence="12">
    <location>
        <begin position="265"/>
        <end position="404"/>
    </location>
</feature>
<dbReference type="EC" id="2.6.1.16" evidence="3 10"/>
<dbReference type="GO" id="GO:0005975">
    <property type="term" value="P:carbohydrate metabolic process"/>
    <property type="evidence" value="ECO:0007669"/>
    <property type="project" value="UniProtKB-UniRule"/>
</dbReference>
<dbReference type="PANTHER" id="PTHR10937:SF0">
    <property type="entry name" value="GLUTAMINE--FRUCTOSE-6-PHOSPHATE TRANSAMINASE (ISOMERIZING)"/>
    <property type="match status" value="1"/>
</dbReference>
<dbReference type="CDD" id="cd00714">
    <property type="entry name" value="GFAT"/>
    <property type="match status" value="1"/>
</dbReference>
<accession>A0A2M7Q8M7</accession>
<protein>
    <recommendedName>
        <fullName evidence="4 10">Glutamine--fructose-6-phosphate aminotransferase [isomerizing]</fullName>
        <ecNumber evidence="3 10">2.6.1.16</ecNumber>
    </recommendedName>
    <alternativeName>
        <fullName evidence="10">D-fructose-6-phosphate amidotransferase</fullName>
    </alternativeName>
    <alternativeName>
        <fullName evidence="10">GFAT</fullName>
    </alternativeName>
    <alternativeName>
        <fullName evidence="10">Glucosamine-6-phosphate synthase</fullName>
    </alternativeName>
    <alternativeName>
        <fullName evidence="10">Hexosephosphate aminotransferase</fullName>
    </alternativeName>
    <alternativeName>
        <fullName evidence="10">L-glutamine--D-fructose-6-phosphate amidotransferase</fullName>
    </alternativeName>
</protein>
<evidence type="ECO:0000313" key="13">
    <source>
        <dbReference type="EMBL" id="PIY59430.1"/>
    </source>
</evidence>
<dbReference type="Gene3D" id="3.40.50.10490">
    <property type="entry name" value="Glucose-6-phosphate isomerase like protein, domain 1"/>
    <property type="match status" value="2"/>
</dbReference>
<dbReference type="Pfam" id="PF01380">
    <property type="entry name" value="SIS"/>
    <property type="match status" value="2"/>
</dbReference>
<reference evidence="14" key="1">
    <citation type="submission" date="2017-09" db="EMBL/GenBank/DDBJ databases">
        <title>Depth-based differentiation of microbial function through sediment-hosted aquifers and enrichment of novel symbionts in the deep terrestrial subsurface.</title>
        <authorList>
            <person name="Probst A.J."/>
            <person name="Ladd B."/>
            <person name="Jarett J.K."/>
            <person name="Geller-Mcgrath D.E."/>
            <person name="Sieber C.M.K."/>
            <person name="Emerson J.B."/>
            <person name="Anantharaman K."/>
            <person name="Thomas B.C."/>
            <person name="Malmstrom R."/>
            <person name="Stieglmeier M."/>
            <person name="Klingl A."/>
            <person name="Woyke T."/>
            <person name="Ryan C.M."/>
            <person name="Banfield J.F."/>
        </authorList>
    </citation>
    <scope>NUCLEOTIDE SEQUENCE [LARGE SCALE GENOMIC DNA]</scope>
</reference>
<evidence type="ECO:0000256" key="4">
    <source>
        <dbReference type="ARBA" id="ARBA00016090"/>
    </source>
</evidence>
<dbReference type="InterPro" id="IPR001347">
    <property type="entry name" value="SIS_dom"/>
</dbReference>
<evidence type="ECO:0000259" key="11">
    <source>
        <dbReference type="PROSITE" id="PS51278"/>
    </source>
</evidence>
<comment type="function">
    <text evidence="10">Catalyzes the first step in hexosamine metabolism, converting fructose-6P into glucosamine-6P using glutamine as a nitrogen source.</text>
</comment>
<dbReference type="SUPFAM" id="SSF53697">
    <property type="entry name" value="SIS domain"/>
    <property type="match status" value="1"/>
</dbReference>
<dbReference type="CDD" id="cd05008">
    <property type="entry name" value="SIS_GlmS_GlmD_1"/>
    <property type="match status" value="1"/>
</dbReference>
<evidence type="ECO:0000256" key="9">
    <source>
        <dbReference type="ARBA" id="ARBA00022962"/>
    </source>
</evidence>
<comment type="catalytic activity">
    <reaction evidence="1 10">
        <text>D-fructose 6-phosphate + L-glutamine = D-glucosamine 6-phosphate + L-glutamate</text>
        <dbReference type="Rhea" id="RHEA:13237"/>
        <dbReference type="ChEBI" id="CHEBI:29985"/>
        <dbReference type="ChEBI" id="CHEBI:58359"/>
        <dbReference type="ChEBI" id="CHEBI:58725"/>
        <dbReference type="ChEBI" id="CHEBI:61527"/>
        <dbReference type="EC" id="2.6.1.16"/>
    </reaction>
</comment>
<comment type="subcellular location">
    <subcellularLocation>
        <location evidence="2 10">Cytoplasm</location>
    </subcellularLocation>
</comment>
<comment type="caution">
    <text evidence="10">Lacks conserved residue(s) required for the propagation of feature annotation.</text>
</comment>
<dbReference type="AlphaFoldDB" id="A0A2M7Q8M7"/>
<evidence type="ECO:0000256" key="3">
    <source>
        <dbReference type="ARBA" id="ARBA00012916"/>
    </source>
</evidence>
<evidence type="ECO:0000256" key="10">
    <source>
        <dbReference type="HAMAP-Rule" id="MF_00164"/>
    </source>
</evidence>
<feature type="active site" description="For Fru-6P isomerization activity" evidence="10">
    <location>
        <position position="582"/>
    </location>
</feature>
<keyword evidence="6 10" id="KW-0032">Aminotransferase</keyword>
<dbReference type="GO" id="GO:0097367">
    <property type="term" value="F:carbohydrate derivative binding"/>
    <property type="evidence" value="ECO:0007669"/>
    <property type="project" value="InterPro"/>
</dbReference>
<dbReference type="FunFam" id="3.40.50.10490:FF:000002">
    <property type="entry name" value="Glutamine--fructose-6-phosphate aminotransferase [isomerizing]"/>
    <property type="match status" value="1"/>
</dbReference>
<keyword evidence="5 10" id="KW-0963">Cytoplasm</keyword>
<dbReference type="GO" id="GO:0004360">
    <property type="term" value="F:glutamine-fructose-6-phosphate transaminase (isomerizing) activity"/>
    <property type="evidence" value="ECO:0007669"/>
    <property type="project" value="UniProtKB-UniRule"/>
</dbReference>
<dbReference type="CDD" id="cd05009">
    <property type="entry name" value="SIS_GlmS_GlmD_2"/>
    <property type="match status" value="1"/>
</dbReference>
<dbReference type="GO" id="GO:0006487">
    <property type="term" value="P:protein N-linked glycosylation"/>
    <property type="evidence" value="ECO:0007669"/>
    <property type="project" value="TreeGrafter"/>
</dbReference>
<evidence type="ECO:0000256" key="1">
    <source>
        <dbReference type="ARBA" id="ARBA00001031"/>
    </source>
</evidence>
<evidence type="ECO:0000256" key="8">
    <source>
        <dbReference type="ARBA" id="ARBA00022737"/>
    </source>
</evidence>
<dbReference type="GO" id="GO:0005829">
    <property type="term" value="C:cytosol"/>
    <property type="evidence" value="ECO:0007669"/>
    <property type="project" value="TreeGrafter"/>
</dbReference>
<dbReference type="InterPro" id="IPR035490">
    <property type="entry name" value="GlmS/FrlB_SIS"/>
</dbReference>
<dbReference type="FunFam" id="3.60.20.10:FF:000006">
    <property type="entry name" value="Glutamine--fructose-6-phosphate aminotransferase [isomerizing]"/>
    <property type="match status" value="1"/>
</dbReference>
<dbReference type="SUPFAM" id="SSF56235">
    <property type="entry name" value="N-terminal nucleophile aminohydrolases (Ntn hydrolases)"/>
    <property type="match status" value="1"/>
</dbReference>
<feature type="domain" description="SIS" evidence="12">
    <location>
        <begin position="436"/>
        <end position="577"/>
    </location>
</feature>
<dbReference type="Pfam" id="PF13522">
    <property type="entry name" value="GATase_6"/>
    <property type="match status" value="1"/>
</dbReference>
<keyword evidence="9" id="KW-0315">Glutamine amidotransferase</keyword>
<dbReference type="InterPro" id="IPR046348">
    <property type="entry name" value="SIS_dom_sf"/>
</dbReference>
<dbReference type="Proteomes" id="UP000230363">
    <property type="component" value="Unassembled WGS sequence"/>
</dbReference>
<comment type="subunit">
    <text evidence="10">Homodimer.</text>
</comment>
<dbReference type="NCBIfam" id="NF001484">
    <property type="entry name" value="PRK00331.1"/>
    <property type="match status" value="1"/>
</dbReference>
<dbReference type="GO" id="GO:0046349">
    <property type="term" value="P:amino sugar biosynthetic process"/>
    <property type="evidence" value="ECO:0007669"/>
    <property type="project" value="UniProtKB-ARBA"/>
</dbReference>
<dbReference type="InterPro" id="IPR035466">
    <property type="entry name" value="GlmS/AgaS_SIS"/>
</dbReference>
<gene>
    <name evidence="10 13" type="primary">glmS</name>
    <name evidence="13" type="ORF">COY96_01910</name>
</gene>
<evidence type="ECO:0000313" key="14">
    <source>
        <dbReference type="Proteomes" id="UP000230363"/>
    </source>
</evidence>
<dbReference type="HAMAP" id="MF_00164">
    <property type="entry name" value="GlmS"/>
    <property type="match status" value="1"/>
</dbReference>
<dbReference type="FunFam" id="3.40.50.10490:FF:000001">
    <property type="entry name" value="Glutamine--fructose-6-phosphate aminotransferase [isomerizing]"/>
    <property type="match status" value="1"/>
</dbReference>
<keyword evidence="8" id="KW-0677">Repeat</keyword>
<dbReference type="PROSITE" id="PS51278">
    <property type="entry name" value="GATASE_TYPE_2"/>
    <property type="match status" value="1"/>
</dbReference>
<feature type="domain" description="Glutamine amidotransferase type-2" evidence="11">
    <location>
        <begin position="1"/>
        <end position="196"/>
    </location>
</feature>
<evidence type="ECO:0000256" key="2">
    <source>
        <dbReference type="ARBA" id="ARBA00004496"/>
    </source>
</evidence>
<dbReference type="InterPro" id="IPR017932">
    <property type="entry name" value="GATase_2_dom"/>
</dbReference>
<dbReference type="InterPro" id="IPR047084">
    <property type="entry name" value="GFAT_N"/>
</dbReference>
<dbReference type="InterPro" id="IPR005855">
    <property type="entry name" value="GFAT"/>
</dbReference>
<evidence type="ECO:0000256" key="6">
    <source>
        <dbReference type="ARBA" id="ARBA00022576"/>
    </source>
</evidence>
<keyword evidence="7 10" id="KW-0808">Transferase</keyword>
<evidence type="ECO:0000256" key="7">
    <source>
        <dbReference type="ARBA" id="ARBA00022679"/>
    </source>
</evidence>
<dbReference type="EMBL" id="PFKZ01000071">
    <property type="protein sequence ID" value="PIY59430.1"/>
    <property type="molecule type" value="Genomic_DNA"/>
</dbReference>
<dbReference type="GO" id="GO:0006002">
    <property type="term" value="P:fructose 6-phosphate metabolic process"/>
    <property type="evidence" value="ECO:0007669"/>
    <property type="project" value="TreeGrafter"/>
</dbReference>
<dbReference type="PROSITE" id="PS51464">
    <property type="entry name" value="SIS"/>
    <property type="match status" value="2"/>
</dbReference>
<dbReference type="Gene3D" id="3.60.20.10">
    <property type="entry name" value="Glutamine Phosphoribosylpyrophosphate, subunit 1, domain 1"/>
    <property type="match status" value="1"/>
</dbReference>
<feature type="initiator methionine" description="Removed" evidence="10">
    <location>
        <position position="1"/>
    </location>
</feature>
<evidence type="ECO:0000259" key="12">
    <source>
        <dbReference type="PROSITE" id="PS51464"/>
    </source>
</evidence>
<evidence type="ECO:0000256" key="5">
    <source>
        <dbReference type="ARBA" id="ARBA00022490"/>
    </source>
</evidence>
<dbReference type="GO" id="GO:0006047">
    <property type="term" value="P:UDP-N-acetylglucosamine metabolic process"/>
    <property type="evidence" value="ECO:0007669"/>
    <property type="project" value="TreeGrafter"/>
</dbReference>
<proteinExistence type="inferred from homology"/>